<comment type="caution">
    <text evidence="1">The sequence shown here is derived from an EMBL/GenBank/DDBJ whole genome shotgun (WGS) entry which is preliminary data.</text>
</comment>
<dbReference type="EMBL" id="CM042033">
    <property type="protein sequence ID" value="KAI3773888.1"/>
    <property type="molecule type" value="Genomic_DNA"/>
</dbReference>
<keyword evidence="2" id="KW-1185">Reference proteome</keyword>
<name>A0ACB9FRA7_9ASTR</name>
<sequence length="1144" mass="129967">MAGQKSERRGGGRTSGRNRTPARQEYSEEGSIHTQPKISMHGTERTPMGDQHFTFEPEVKAALAREFTELMKATLPDLLAEAMKKANEVGGSNTATDAPIIEAVNAPPARGFVKSAANSLREEASHWWEGVRQAKGDEVVDSMLWNDLKTLVIKNFCPRNEIEKVEREFLGLKPGSMTHRQYTTRFNELARLVPHLVTTEERKIPCYIQGLPDKVRTYVKANAPTTYDSVVELSGVVFDDLALNVVSIEEPKKKLSFPAKRSGGKLFGARDKQARVGETTVCRKRGGKIPEKKEDADARTGQGGPRCGVILLRRGCKAYLVYVIHKCKEVKELDDVSVVREYPEVFQEDLHGIPLDREIEFRIDLVPDAQPVAKAPYRLALVEMKELITQLDELLKKGFIQPSISSWGASVLFVKKKGGSMRMCIDYRELNKHTMKNMYPLPRIDDLFDQLQGVSWFSKIDLRSGYHQLKVREEDISKTAFRTRYGHFEFRVMSFGLTNAPATFMDLMNRVCRPMLDRSIIMFIDDILIYSKNEGHQACHLKEVLEALKKEKSYAKFSKCAFWLREVQFLGHVINPNDIMVDPAKIMTVREWNIPKTPTEIRSFLELAGYYRRFIQDFSKIASPLTKLSRKKVKYEWGSTQDEAFKELKEKLTQALVLALPEGNEDLVVYSDASDYDCEYIYHPGKANVVADALSRKDVPTPIRVKACQLVVTSDVMREIERAQDEALKEENIKKERMVGQQDKLEYNILGVRTCFGRVWIPMGGELRTKILDEAHKSRYSIYPGTNKMYQDLRKEYWWPGMKHEVTKYVSKCLTCSQVKAEHQKPYGKIQPLDIPKWKWEHIIMDFITKLPRTAKGHDTIWIIMDRLTKSANFQPIHETFSSESTAYHPQMDGQSERTIQTLEDMLRACIIDFGGSWDSHLPLAEFSYNNSHHTTIGMPPYEMLYGRRCRTPVCWGEIGQKELGSPEVIRKTSERIMARVGEVAYRLELPDELSGIHPTFHVSHLLKCLADESAHVPLTDIEVDNNLNYIEEHGFCGEEGPAYLSSTQEAGPAYLSSTHEAKPAYLSSTHEANSAHLLSTQEQGPAHLLSAQASGWLVKSIIHDVVGPSIQSTGLAYQVWKLIGDAWLAKGITRLIMKTGIPL</sequence>
<protein>
    <submittedName>
        <fullName evidence="1">Uncharacterized protein</fullName>
    </submittedName>
</protein>
<reference evidence="2" key="1">
    <citation type="journal article" date="2022" name="Mol. Ecol. Resour.">
        <title>The genomes of chicory, endive, great burdock and yacon provide insights into Asteraceae palaeo-polyploidization history and plant inulin production.</title>
        <authorList>
            <person name="Fan W."/>
            <person name="Wang S."/>
            <person name="Wang H."/>
            <person name="Wang A."/>
            <person name="Jiang F."/>
            <person name="Liu H."/>
            <person name="Zhao H."/>
            <person name="Xu D."/>
            <person name="Zhang Y."/>
        </authorList>
    </citation>
    <scope>NUCLEOTIDE SEQUENCE [LARGE SCALE GENOMIC DNA]</scope>
    <source>
        <strain evidence="2">cv. Yunnan</strain>
    </source>
</reference>
<dbReference type="Proteomes" id="UP001056120">
    <property type="component" value="Linkage Group LG16"/>
</dbReference>
<evidence type="ECO:0000313" key="2">
    <source>
        <dbReference type="Proteomes" id="UP001056120"/>
    </source>
</evidence>
<proteinExistence type="predicted"/>
<organism evidence="1 2">
    <name type="scientific">Smallanthus sonchifolius</name>
    <dbReference type="NCBI Taxonomy" id="185202"/>
    <lineage>
        <taxon>Eukaryota</taxon>
        <taxon>Viridiplantae</taxon>
        <taxon>Streptophyta</taxon>
        <taxon>Embryophyta</taxon>
        <taxon>Tracheophyta</taxon>
        <taxon>Spermatophyta</taxon>
        <taxon>Magnoliopsida</taxon>
        <taxon>eudicotyledons</taxon>
        <taxon>Gunneridae</taxon>
        <taxon>Pentapetalae</taxon>
        <taxon>asterids</taxon>
        <taxon>campanulids</taxon>
        <taxon>Asterales</taxon>
        <taxon>Asteraceae</taxon>
        <taxon>Asteroideae</taxon>
        <taxon>Heliantheae alliance</taxon>
        <taxon>Millerieae</taxon>
        <taxon>Smallanthus</taxon>
    </lineage>
</organism>
<gene>
    <name evidence="1" type="ORF">L1987_48427</name>
</gene>
<accession>A0ACB9FRA7</accession>
<evidence type="ECO:0000313" key="1">
    <source>
        <dbReference type="EMBL" id="KAI3773888.1"/>
    </source>
</evidence>
<reference evidence="1 2" key="2">
    <citation type="journal article" date="2022" name="Mol. Ecol. Resour.">
        <title>The genomes of chicory, endive, great burdock and yacon provide insights into Asteraceae paleo-polyploidization history and plant inulin production.</title>
        <authorList>
            <person name="Fan W."/>
            <person name="Wang S."/>
            <person name="Wang H."/>
            <person name="Wang A."/>
            <person name="Jiang F."/>
            <person name="Liu H."/>
            <person name="Zhao H."/>
            <person name="Xu D."/>
            <person name="Zhang Y."/>
        </authorList>
    </citation>
    <scope>NUCLEOTIDE SEQUENCE [LARGE SCALE GENOMIC DNA]</scope>
    <source>
        <strain evidence="2">cv. Yunnan</strain>
        <tissue evidence="1">Leaves</tissue>
    </source>
</reference>